<dbReference type="PANTHER" id="PTHR47691:SF3">
    <property type="entry name" value="HTH-TYPE TRANSCRIPTIONAL REGULATOR RV0890C-RELATED"/>
    <property type="match status" value="1"/>
</dbReference>
<dbReference type="InterPro" id="IPR058852">
    <property type="entry name" value="HTH_77"/>
</dbReference>
<dbReference type="SUPFAM" id="SSF52540">
    <property type="entry name" value="P-loop containing nucleoside triphosphate hydrolases"/>
    <property type="match status" value="1"/>
</dbReference>
<sequence length="1021" mass="112523">MTVLETSSAALSLRLFGPMQIRMAGHPAPAPHSRKSLWLLALLLLRHGRPVERDWLAEMLWPDADAAQAATNLRPVLSGLRRALGSERSRLQSPNPHTLCFELSGVDVDLIAFDAAISDGGAEALTRAVALYQGPLLESCAEEWVGQERESRKRDCLKALRTLAETALAAGDPATATRHYRHAVELDPWGDGTRRGLMEALTQNGDTNAALQVYRDFTQLLRNDPGAAPDQQTSALYRRLRAEADKTTHAPVRPLPGAEREPAVNGRLPHALTDLIGREDERMEVAMRLRQSRLTTLTGPGGIGKTRLAAAVANEAAREYADGVWLVALEALSDGSQVAAQIAGVLGLKEEPERPLLQSLTERLRAQRLLLVLDNCEHVLESCAQIAEGLLQECADLRILTTSREPLRITGETDWTVPSLTTPSLSHLPPGRATLLRMLMGYESVQLFVERAQGVQKGFQLTQGNALPVAQICARLEGSPLAIELAAAWVRALTVDQIATRLDNHLNLLTDGGPTPPRQQTLRATLDWSYDLLSDTERVLLRRLSVFAGGWSLEAAERVCAGASIAPSQIVDLLDSLVNKSLVTFKSHEAEAQEAPGRYRFLEMTRQYARERLAANDELDAVRSRHRDHFLELAEGAYAQWRRVDEAKWRRRLEAERDNLRAALDWSAEDKRGAQDGLRLAGALFPSWSAWNEYREGRMFLQRALIQPDAQAPTAARARALFGEAILAQRQGDDTAARSQFEQSLSIFRELGDTMQIASTLGSLGDVTHRQGDHDAARALYEEAQTLYQSTVGDFQNAENNDRNCAGLSHLGLLAFNRGDYVSASELGEQSLDLHRTLGDREGCAIELNNLGNVAWILGDHALARTRLEESIDLFRMMGDQRILFPLNNLGRLMCDRGDRASARACYEESLILCQEWGDKATSAESLEEIATTLLAQNEAAKAVRLLGASQSVRDSIGALLPSDKQEERDRQIEQSRQALGDTAFDAAWDKGRALTWEQAIAYALGDAEIDAIFTQESRAK</sequence>
<accession>A0A402CT98</accession>
<dbReference type="InterPro" id="IPR027417">
    <property type="entry name" value="P-loop_NTPase"/>
</dbReference>
<dbReference type="GO" id="GO:0003677">
    <property type="term" value="F:DNA binding"/>
    <property type="evidence" value="ECO:0007669"/>
    <property type="project" value="InterPro"/>
</dbReference>
<name>A0A402CT98_9BACT</name>
<organism evidence="1 2">
    <name type="scientific">Capsulimonas corticalis</name>
    <dbReference type="NCBI Taxonomy" id="2219043"/>
    <lineage>
        <taxon>Bacteria</taxon>
        <taxon>Bacillati</taxon>
        <taxon>Armatimonadota</taxon>
        <taxon>Armatimonadia</taxon>
        <taxon>Capsulimonadales</taxon>
        <taxon>Capsulimonadaceae</taxon>
        <taxon>Capsulimonas</taxon>
    </lineage>
</organism>
<dbReference type="InterPro" id="IPR049945">
    <property type="entry name" value="AAA_22"/>
</dbReference>
<evidence type="ECO:0000313" key="2">
    <source>
        <dbReference type="Proteomes" id="UP000287394"/>
    </source>
</evidence>
<dbReference type="SMART" id="SM00028">
    <property type="entry name" value="TPR"/>
    <property type="match status" value="6"/>
</dbReference>
<dbReference type="PRINTS" id="PR00364">
    <property type="entry name" value="DISEASERSIST"/>
</dbReference>
<dbReference type="Proteomes" id="UP000287394">
    <property type="component" value="Chromosome"/>
</dbReference>
<dbReference type="OrthoDB" id="3194665at2"/>
<reference evidence="1 2" key="1">
    <citation type="journal article" date="2019" name="Int. J. Syst. Evol. Microbiol.">
        <title>Capsulimonas corticalis gen. nov., sp. nov., an aerobic capsulated bacterium, of a novel bacterial order, Capsulimonadales ord. nov., of the class Armatimonadia of the phylum Armatimonadetes.</title>
        <authorList>
            <person name="Li J."/>
            <person name="Kudo C."/>
            <person name="Tonouchi A."/>
        </authorList>
    </citation>
    <scope>NUCLEOTIDE SEQUENCE [LARGE SCALE GENOMIC DNA]</scope>
    <source>
        <strain evidence="1 2">AX-7</strain>
    </source>
</reference>
<dbReference type="KEGG" id="ccot:CCAX7_28620"/>
<dbReference type="Gene3D" id="1.10.10.10">
    <property type="entry name" value="Winged helix-like DNA-binding domain superfamily/Winged helix DNA-binding domain"/>
    <property type="match status" value="1"/>
</dbReference>
<dbReference type="Pfam" id="PF03704">
    <property type="entry name" value="BTAD"/>
    <property type="match status" value="1"/>
</dbReference>
<dbReference type="SUPFAM" id="SSF48452">
    <property type="entry name" value="TPR-like"/>
    <property type="match status" value="3"/>
</dbReference>
<dbReference type="RefSeq" id="WP_119320597.1">
    <property type="nucleotide sequence ID" value="NZ_AP025739.1"/>
</dbReference>
<dbReference type="InterPro" id="IPR019734">
    <property type="entry name" value="TPR_rpt"/>
</dbReference>
<dbReference type="GO" id="GO:0006355">
    <property type="term" value="P:regulation of DNA-templated transcription"/>
    <property type="evidence" value="ECO:0007669"/>
    <property type="project" value="InterPro"/>
</dbReference>
<gene>
    <name evidence="1" type="ORF">CCAX7_28620</name>
</gene>
<proteinExistence type="predicted"/>
<dbReference type="InterPro" id="IPR011990">
    <property type="entry name" value="TPR-like_helical_dom_sf"/>
</dbReference>
<dbReference type="InterPro" id="IPR036388">
    <property type="entry name" value="WH-like_DNA-bd_sf"/>
</dbReference>
<dbReference type="SUPFAM" id="SSF46894">
    <property type="entry name" value="C-terminal effector domain of the bipartite response regulators"/>
    <property type="match status" value="1"/>
</dbReference>
<dbReference type="AlphaFoldDB" id="A0A402CT98"/>
<dbReference type="InterPro" id="IPR016032">
    <property type="entry name" value="Sig_transdc_resp-reg_C-effctor"/>
</dbReference>
<keyword evidence="2" id="KW-1185">Reference proteome</keyword>
<protein>
    <submittedName>
        <fullName evidence="1">Uncharacterized protein</fullName>
    </submittedName>
</protein>
<dbReference type="GO" id="GO:0016887">
    <property type="term" value="F:ATP hydrolysis activity"/>
    <property type="evidence" value="ECO:0007669"/>
    <property type="project" value="InterPro"/>
</dbReference>
<dbReference type="PANTHER" id="PTHR47691">
    <property type="entry name" value="REGULATOR-RELATED"/>
    <property type="match status" value="1"/>
</dbReference>
<dbReference type="Pfam" id="PF13424">
    <property type="entry name" value="TPR_12"/>
    <property type="match status" value="3"/>
</dbReference>
<evidence type="ECO:0000313" key="1">
    <source>
        <dbReference type="EMBL" id="BDI30811.1"/>
    </source>
</evidence>
<dbReference type="InterPro" id="IPR005158">
    <property type="entry name" value="BTAD"/>
</dbReference>
<dbReference type="Pfam" id="PF13401">
    <property type="entry name" value="AAA_22"/>
    <property type="match status" value="1"/>
</dbReference>
<dbReference type="Pfam" id="PF25872">
    <property type="entry name" value="HTH_77"/>
    <property type="match status" value="1"/>
</dbReference>
<dbReference type="SMART" id="SM01043">
    <property type="entry name" value="BTAD"/>
    <property type="match status" value="1"/>
</dbReference>
<dbReference type="Gene3D" id="1.25.40.10">
    <property type="entry name" value="Tetratricopeptide repeat domain"/>
    <property type="match status" value="3"/>
</dbReference>
<dbReference type="EMBL" id="AP025739">
    <property type="protein sequence ID" value="BDI30811.1"/>
    <property type="molecule type" value="Genomic_DNA"/>
</dbReference>
<dbReference type="Gene3D" id="3.40.50.300">
    <property type="entry name" value="P-loop containing nucleotide triphosphate hydrolases"/>
    <property type="match status" value="1"/>
</dbReference>